<name>A0A2S5ZBT5_9GAMM</name>
<dbReference type="GO" id="GO:0009103">
    <property type="term" value="P:lipopolysaccharide biosynthetic process"/>
    <property type="evidence" value="ECO:0007669"/>
    <property type="project" value="TreeGrafter"/>
</dbReference>
<dbReference type="Proteomes" id="UP000239917">
    <property type="component" value="Unassembled WGS sequence"/>
</dbReference>
<dbReference type="PANTHER" id="PTHR46401:SF2">
    <property type="entry name" value="GLYCOSYLTRANSFERASE WBBK-RELATED"/>
    <property type="match status" value="1"/>
</dbReference>
<dbReference type="EMBL" id="PSSX01000005">
    <property type="protein sequence ID" value="PPI84684.1"/>
    <property type="molecule type" value="Genomic_DNA"/>
</dbReference>
<proteinExistence type="predicted"/>
<dbReference type="RefSeq" id="WP_104321467.1">
    <property type="nucleotide sequence ID" value="NZ_PSSX01000005.1"/>
</dbReference>
<organism evidence="3 4">
    <name type="scientific">Marinobacter maroccanus</name>
    <dbReference type="NCBI Taxonomy" id="2055143"/>
    <lineage>
        <taxon>Bacteria</taxon>
        <taxon>Pseudomonadati</taxon>
        <taxon>Pseudomonadota</taxon>
        <taxon>Gammaproteobacteria</taxon>
        <taxon>Pseudomonadales</taxon>
        <taxon>Marinobacteraceae</taxon>
        <taxon>Marinobacter</taxon>
    </lineage>
</organism>
<dbReference type="GO" id="GO:0016757">
    <property type="term" value="F:glycosyltransferase activity"/>
    <property type="evidence" value="ECO:0007669"/>
    <property type="project" value="InterPro"/>
</dbReference>
<comment type="caution">
    <text evidence="3">The sequence shown here is derived from an EMBL/GenBank/DDBJ whole genome shotgun (WGS) entry which is preliminary data.</text>
</comment>
<evidence type="ECO:0000256" key="1">
    <source>
        <dbReference type="ARBA" id="ARBA00022679"/>
    </source>
</evidence>
<protein>
    <submittedName>
        <fullName evidence="3">Glycosyl transferase family 1</fullName>
    </submittedName>
</protein>
<keyword evidence="1 3" id="KW-0808">Transferase</keyword>
<dbReference type="OrthoDB" id="4611853at2"/>
<evidence type="ECO:0000313" key="4">
    <source>
        <dbReference type="Proteomes" id="UP000239917"/>
    </source>
</evidence>
<dbReference type="AlphaFoldDB" id="A0A2S5ZBT5"/>
<evidence type="ECO:0000313" key="3">
    <source>
        <dbReference type="EMBL" id="PPI84684.1"/>
    </source>
</evidence>
<dbReference type="Gene3D" id="3.40.50.150">
    <property type="entry name" value="Vaccinia Virus protein VP39"/>
    <property type="match status" value="1"/>
</dbReference>
<sequence length="646" mass="71366">MLESDKPSVLEFLVPGDPEQNTGGYRYVRKLVEALCEDGFRARVSGLPGQFPRPDKVARGAMDERLTGFPDGTSVVLDGLAMGGLPEIVEKHSQRLNLLALVHHPLADETGISEADRQWFFESEKRALGVVKGVITTSQHTAARLSDYDVPAEAIRVAEPGVAKAQIPKARIESSDKNGPQILCVAHLSPRKAQHQLVEALEHMKALPWQCTLAGSDSRDPEYSQQVRQAIADAGLEDRIELVGEVEESRLADLYGRADFFVLPSLYEGYGMVIDEALAEGLPVISSDGGALANTSARPGVVQYCAGDVRALEARIRNWLEHPDQLDHSRKLAARESRRVRSWADTANDVREAFRFFQGLPSHLHQHSEFASDWLAAREAADHQARSRELTEELNQWLLHHYDSLPPESHCPMQIVDIGTGRGSNALFLVPSLQVPQTWLALDQDAALLREARQGVDILDVPFETSTVQLSPENMEQHLPAEVALITASALIDLVSEAWLKALSKAAVRRKSAMLIVLSYAGHFEVSPGHPDDELLRNLVNQHQHGDKGIGAALGPEAPIVLKELLTRDGYRVKLAESPWTLSSGDQALARMLMQGWTDAAIEQSPTDRDRLNRWLETRRLQLSEGKLRIVVRHLDLLALPPGELP</sequence>
<dbReference type="InterPro" id="IPR029063">
    <property type="entry name" value="SAM-dependent_MTases_sf"/>
</dbReference>
<accession>A0A2S5ZBT5</accession>
<evidence type="ECO:0000259" key="2">
    <source>
        <dbReference type="Pfam" id="PF00534"/>
    </source>
</evidence>
<reference evidence="3 4" key="1">
    <citation type="submission" date="2018-01" db="EMBL/GenBank/DDBJ databases">
        <title>Complete genome sequences of the type strains of Marinobacter flavimaris and Marinobacter maroccanus.</title>
        <authorList>
            <person name="Palau M."/>
            <person name="Boujida N."/>
            <person name="Manresa A."/>
            <person name="Minana-Galbis D."/>
        </authorList>
    </citation>
    <scope>NUCLEOTIDE SEQUENCE [LARGE SCALE GENOMIC DNA]</scope>
    <source>
        <strain evidence="3 4">N4</strain>
    </source>
</reference>
<dbReference type="CDD" id="cd03801">
    <property type="entry name" value="GT4_PimA-like"/>
    <property type="match status" value="1"/>
</dbReference>
<dbReference type="SUPFAM" id="SSF53756">
    <property type="entry name" value="UDP-Glycosyltransferase/glycogen phosphorylase"/>
    <property type="match status" value="1"/>
</dbReference>
<feature type="domain" description="Glycosyl transferase family 1" evidence="2">
    <location>
        <begin position="172"/>
        <end position="328"/>
    </location>
</feature>
<dbReference type="PANTHER" id="PTHR46401">
    <property type="entry name" value="GLYCOSYLTRANSFERASE WBBK-RELATED"/>
    <property type="match status" value="1"/>
</dbReference>
<dbReference type="SUPFAM" id="SSF53335">
    <property type="entry name" value="S-adenosyl-L-methionine-dependent methyltransferases"/>
    <property type="match status" value="1"/>
</dbReference>
<keyword evidence="4" id="KW-1185">Reference proteome</keyword>
<dbReference type="Gene3D" id="3.40.50.2000">
    <property type="entry name" value="Glycogen Phosphorylase B"/>
    <property type="match status" value="2"/>
</dbReference>
<dbReference type="Pfam" id="PF00534">
    <property type="entry name" value="Glycos_transf_1"/>
    <property type="match status" value="1"/>
</dbReference>
<gene>
    <name evidence="3" type="ORF">KEHDKFFH_08230</name>
</gene>
<dbReference type="InterPro" id="IPR001296">
    <property type="entry name" value="Glyco_trans_1"/>
</dbReference>